<evidence type="ECO:0000256" key="4">
    <source>
        <dbReference type="ARBA" id="ARBA00022475"/>
    </source>
</evidence>
<dbReference type="Pfam" id="PF03186">
    <property type="entry name" value="CobD_Cbib"/>
    <property type="match status" value="1"/>
</dbReference>
<evidence type="ECO:0000256" key="9">
    <source>
        <dbReference type="HAMAP-Rule" id="MF_00024"/>
    </source>
</evidence>
<organism evidence="10 11">
    <name type="scientific">Roseburia inulinivorans</name>
    <dbReference type="NCBI Taxonomy" id="360807"/>
    <lineage>
        <taxon>Bacteria</taxon>
        <taxon>Bacillati</taxon>
        <taxon>Bacillota</taxon>
        <taxon>Clostridia</taxon>
        <taxon>Lachnospirales</taxon>
        <taxon>Lachnospiraceae</taxon>
        <taxon>Roseburia</taxon>
    </lineage>
</organism>
<comment type="pathway">
    <text evidence="2 9">Cofactor biosynthesis; adenosylcobalamin biosynthesis.</text>
</comment>
<reference evidence="11" key="1">
    <citation type="submission" date="2015-05" db="EMBL/GenBank/DDBJ databases">
        <authorList>
            <consortium name="Pathogen Informatics"/>
        </authorList>
    </citation>
    <scope>NUCLEOTIDE SEQUENCE [LARGE SCALE GENOMIC DNA]</scope>
    <source>
        <strain evidence="11">L1-83</strain>
    </source>
</reference>
<dbReference type="AlphaFoldDB" id="A0A0M6WK89"/>
<comment type="subcellular location">
    <subcellularLocation>
        <location evidence="1 9">Cell membrane</location>
        <topology evidence="1 9">Multi-pass membrane protein</topology>
    </subcellularLocation>
</comment>
<proteinExistence type="inferred from homology"/>
<evidence type="ECO:0000256" key="8">
    <source>
        <dbReference type="ARBA" id="ARBA00023136"/>
    </source>
</evidence>
<dbReference type="UniPathway" id="UPA00148"/>
<dbReference type="OrthoDB" id="9811967at2"/>
<evidence type="ECO:0000256" key="1">
    <source>
        <dbReference type="ARBA" id="ARBA00004651"/>
    </source>
</evidence>
<name>A0A0M6WK89_9FIRM</name>
<comment type="caution">
    <text evidence="9">Lacks conserved residue(s) required for the propagation of feature annotation.</text>
</comment>
<keyword evidence="11" id="KW-1185">Reference proteome</keyword>
<keyword evidence="8 9" id="KW-0472">Membrane</keyword>
<dbReference type="NCBIfam" id="TIGR00380">
    <property type="entry name" value="cobal_cbiB"/>
    <property type="match status" value="1"/>
</dbReference>
<evidence type="ECO:0000256" key="2">
    <source>
        <dbReference type="ARBA" id="ARBA00004953"/>
    </source>
</evidence>
<evidence type="ECO:0000313" key="10">
    <source>
        <dbReference type="EMBL" id="CRL37376.1"/>
    </source>
</evidence>
<evidence type="ECO:0000256" key="5">
    <source>
        <dbReference type="ARBA" id="ARBA00022573"/>
    </source>
</evidence>
<gene>
    <name evidence="9" type="primary">cobD</name>
    <name evidence="10" type="ORF">RIL183_03701</name>
</gene>
<dbReference type="GO" id="GO:0009236">
    <property type="term" value="P:cobalamin biosynthetic process"/>
    <property type="evidence" value="ECO:0007669"/>
    <property type="project" value="UniProtKB-UniRule"/>
</dbReference>
<evidence type="ECO:0000313" key="11">
    <source>
        <dbReference type="Proteomes" id="UP000049828"/>
    </source>
</evidence>
<feature type="transmembrane region" description="Helical" evidence="9">
    <location>
        <begin position="163"/>
        <end position="184"/>
    </location>
</feature>
<dbReference type="HAMAP" id="MF_00024">
    <property type="entry name" value="CobD_CbiB"/>
    <property type="match status" value="1"/>
</dbReference>
<dbReference type="InterPro" id="IPR004485">
    <property type="entry name" value="Cobalamin_biosynth_CobD/CbiB"/>
</dbReference>
<comment type="function">
    <text evidence="9">Converts cobyric acid to cobinamide by the addition of aminopropanol on the F carboxylic group.</text>
</comment>
<dbReference type="GO" id="GO:0048472">
    <property type="term" value="F:threonine-phosphate decarboxylase activity"/>
    <property type="evidence" value="ECO:0007669"/>
    <property type="project" value="InterPro"/>
</dbReference>
<keyword evidence="5 9" id="KW-0169">Cobalamin biosynthesis</keyword>
<keyword evidence="4 9" id="KW-1003">Cell membrane</keyword>
<accession>A0A0M6WK89</accession>
<dbReference type="PANTHER" id="PTHR34308">
    <property type="entry name" value="COBALAMIN BIOSYNTHESIS PROTEIN CBIB"/>
    <property type="match status" value="1"/>
</dbReference>
<evidence type="ECO:0000256" key="6">
    <source>
        <dbReference type="ARBA" id="ARBA00022692"/>
    </source>
</evidence>
<evidence type="ECO:0000256" key="7">
    <source>
        <dbReference type="ARBA" id="ARBA00022989"/>
    </source>
</evidence>
<comment type="similarity">
    <text evidence="3 9">Belongs to the CobD/CbiB family.</text>
</comment>
<sequence>MIYHIASMLAGFLMDLLLGDPYWLPHPIRLIGNWISFLEKRLLGSKTEEKHTTPEQEQRRGMLLVLAVLSSTVFVTAVLLLGAYRLHPYLGAVIESIMTYQILATKCLKVESMKVYQELKKGDIAASRKAVSMIVGRDTECLDETGVAKAAIETVAENTSDGVIAPMIFTAIGGPILGFFYKAVNTMDSMVGYKNDRYLYFGRTAAKLDDIVNYIPARISALLMVVSCFLCGKEFDGKRAWYIFKRDRYRHASPNSAQTEAVCAGALGIRLAGNASYFGKIVEKPYIGDAERAVETEDIKRADRLLYTTAVLCEAICLSVLWIILLIS</sequence>
<protein>
    <recommendedName>
        <fullName evidence="9">Cobalamin biosynthesis protein CobD</fullName>
    </recommendedName>
</protein>
<dbReference type="PANTHER" id="PTHR34308:SF1">
    <property type="entry name" value="COBALAMIN BIOSYNTHESIS PROTEIN CBIB"/>
    <property type="match status" value="1"/>
</dbReference>
<dbReference type="GO" id="GO:0005886">
    <property type="term" value="C:plasma membrane"/>
    <property type="evidence" value="ECO:0007669"/>
    <property type="project" value="UniProtKB-SubCell"/>
</dbReference>
<feature type="transmembrane region" description="Helical" evidence="9">
    <location>
        <begin position="63"/>
        <end position="84"/>
    </location>
</feature>
<dbReference type="GO" id="GO:0015420">
    <property type="term" value="F:ABC-type vitamin B12 transporter activity"/>
    <property type="evidence" value="ECO:0007669"/>
    <property type="project" value="UniProtKB-UniRule"/>
</dbReference>
<keyword evidence="7 9" id="KW-1133">Transmembrane helix</keyword>
<keyword evidence="6 9" id="KW-0812">Transmembrane</keyword>
<dbReference type="RefSeq" id="WP_055039566.1">
    <property type="nucleotide sequence ID" value="NZ_CVRS01000067.1"/>
</dbReference>
<dbReference type="Proteomes" id="UP000049828">
    <property type="component" value="Unassembled WGS sequence"/>
</dbReference>
<dbReference type="STRING" id="360807.ERS852392_02570"/>
<evidence type="ECO:0000256" key="3">
    <source>
        <dbReference type="ARBA" id="ARBA00006263"/>
    </source>
</evidence>
<dbReference type="EMBL" id="CVRS01000067">
    <property type="protein sequence ID" value="CRL37376.1"/>
    <property type="molecule type" value="Genomic_DNA"/>
</dbReference>
<feature type="transmembrane region" description="Helical" evidence="9">
    <location>
        <begin position="305"/>
        <end position="327"/>
    </location>
</feature>